<dbReference type="PROSITE" id="PS51350">
    <property type="entry name" value="PTS_HPR_DOM"/>
    <property type="match status" value="1"/>
</dbReference>
<accession>A0A645HZ69</accession>
<dbReference type="Gene3D" id="3.30.1340.10">
    <property type="entry name" value="HPr-like"/>
    <property type="match status" value="1"/>
</dbReference>
<evidence type="ECO:0000313" key="5">
    <source>
        <dbReference type="EMBL" id="MPN43782.1"/>
    </source>
</evidence>
<sequence length="91" mass="9415">MVRIKDIVISNPAGLHARPASAIILAVAASASTVKISNPETGAETDCQSVMGLLSLSATPGSRLHIEVAGEDSERLIAILVKLFESGFGEN</sequence>
<dbReference type="GO" id="GO:0009401">
    <property type="term" value="P:phosphoenolpyruvate-dependent sugar phosphotransferase system"/>
    <property type="evidence" value="ECO:0007669"/>
    <property type="project" value="UniProtKB-KW"/>
</dbReference>
<comment type="subcellular location">
    <subcellularLocation>
        <location evidence="1">Cytoplasm</location>
    </subcellularLocation>
</comment>
<dbReference type="PANTHER" id="PTHR33705:SF2">
    <property type="entry name" value="PHOSPHOCARRIER PROTEIN NPR"/>
    <property type="match status" value="1"/>
</dbReference>
<feature type="domain" description="HPr" evidence="4">
    <location>
        <begin position="2"/>
        <end position="91"/>
    </location>
</feature>
<reference evidence="5" key="1">
    <citation type="submission" date="2019-08" db="EMBL/GenBank/DDBJ databases">
        <authorList>
            <person name="Kucharzyk K."/>
            <person name="Murdoch R.W."/>
            <person name="Higgins S."/>
            <person name="Loffler F."/>
        </authorList>
    </citation>
    <scope>NUCLEOTIDE SEQUENCE</scope>
</reference>
<dbReference type="InterPro" id="IPR000032">
    <property type="entry name" value="HPr-like"/>
</dbReference>
<protein>
    <submittedName>
        <fullName evidence="5">Phosphocarrier protein NPr</fullName>
    </submittedName>
</protein>
<dbReference type="SUPFAM" id="SSF55594">
    <property type="entry name" value="HPr-like"/>
    <property type="match status" value="1"/>
</dbReference>
<dbReference type="InterPro" id="IPR001020">
    <property type="entry name" value="PTS_HPr_His_P_site"/>
</dbReference>
<evidence type="ECO:0000259" key="4">
    <source>
        <dbReference type="PROSITE" id="PS51350"/>
    </source>
</evidence>
<dbReference type="GO" id="GO:0005737">
    <property type="term" value="C:cytoplasm"/>
    <property type="evidence" value="ECO:0007669"/>
    <property type="project" value="UniProtKB-SubCell"/>
</dbReference>
<dbReference type="NCBIfam" id="TIGR01003">
    <property type="entry name" value="PTS_HPr_family"/>
    <property type="match status" value="1"/>
</dbReference>
<dbReference type="EMBL" id="VSSQ01102390">
    <property type="protein sequence ID" value="MPN43782.1"/>
    <property type="molecule type" value="Genomic_DNA"/>
</dbReference>
<keyword evidence="2" id="KW-0963">Cytoplasm</keyword>
<comment type="caution">
    <text evidence="5">The sequence shown here is derived from an EMBL/GenBank/DDBJ whole genome shotgun (WGS) entry which is preliminary data.</text>
</comment>
<organism evidence="5">
    <name type="scientific">bioreactor metagenome</name>
    <dbReference type="NCBI Taxonomy" id="1076179"/>
    <lineage>
        <taxon>unclassified sequences</taxon>
        <taxon>metagenomes</taxon>
        <taxon>ecological metagenomes</taxon>
    </lineage>
</organism>
<dbReference type="PRINTS" id="PR00107">
    <property type="entry name" value="PHOSPHOCPHPR"/>
</dbReference>
<gene>
    <name evidence="5" type="primary">ptsO_3</name>
    <name evidence="5" type="ORF">SDC9_191342</name>
</gene>
<dbReference type="InterPro" id="IPR035895">
    <property type="entry name" value="HPr-like_sf"/>
</dbReference>
<dbReference type="InterPro" id="IPR050399">
    <property type="entry name" value="HPr"/>
</dbReference>
<evidence type="ECO:0000256" key="1">
    <source>
        <dbReference type="ARBA" id="ARBA00004496"/>
    </source>
</evidence>
<dbReference type="PANTHER" id="PTHR33705">
    <property type="entry name" value="PHOSPHOCARRIER PROTEIN HPR"/>
    <property type="match status" value="1"/>
</dbReference>
<name>A0A645HZ69_9ZZZZ</name>
<dbReference type="AlphaFoldDB" id="A0A645HZ69"/>
<keyword evidence="3" id="KW-0598">Phosphotransferase system</keyword>
<dbReference type="CDD" id="cd00367">
    <property type="entry name" value="PTS-HPr_like"/>
    <property type="match status" value="1"/>
</dbReference>
<proteinExistence type="predicted"/>
<dbReference type="Pfam" id="PF00381">
    <property type="entry name" value="PTS-HPr"/>
    <property type="match status" value="1"/>
</dbReference>
<dbReference type="PROSITE" id="PS00369">
    <property type="entry name" value="PTS_HPR_HIS"/>
    <property type="match status" value="1"/>
</dbReference>
<evidence type="ECO:0000256" key="3">
    <source>
        <dbReference type="ARBA" id="ARBA00022683"/>
    </source>
</evidence>
<evidence type="ECO:0000256" key="2">
    <source>
        <dbReference type="ARBA" id="ARBA00022490"/>
    </source>
</evidence>